<sequence>RLPSNVRLILTTSGNICIDDLAGLADKLLDAAPHNIQDVVQYTSDWQQPRLSTSCPTPKEFRHLQENVAMLVDQEAAISK</sequence>
<dbReference type="Proteomes" id="UP000805193">
    <property type="component" value="Unassembled WGS sequence"/>
</dbReference>
<name>A0AC60P2F8_IXOPE</name>
<accession>A0AC60P2F8</accession>
<organism evidence="1 2">
    <name type="scientific">Ixodes persulcatus</name>
    <name type="common">Taiga tick</name>
    <dbReference type="NCBI Taxonomy" id="34615"/>
    <lineage>
        <taxon>Eukaryota</taxon>
        <taxon>Metazoa</taxon>
        <taxon>Ecdysozoa</taxon>
        <taxon>Arthropoda</taxon>
        <taxon>Chelicerata</taxon>
        <taxon>Arachnida</taxon>
        <taxon>Acari</taxon>
        <taxon>Parasitiformes</taxon>
        <taxon>Ixodida</taxon>
        <taxon>Ixodoidea</taxon>
        <taxon>Ixodidae</taxon>
        <taxon>Ixodinae</taxon>
        <taxon>Ixodes</taxon>
    </lineage>
</organism>
<feature type="non-terminal residue" evidence="1">
    <location>
        <position position="1"/>
    </location>
</feature>
<reference evidence="1 2" key="1">
    <citation type="journal article" date="2020" name="Cell">
        <title>Large-Scale Comparative Analyses of Tick Genomes Elucidate Their Genetic Diversity and Vector Capacities.</title>
        <authorList>
            <consortium name="Tick Genome and Microbiome Consortium (TIGMIC)"/>
            <person name="Jia N."/>
            <person name="Wang J."/>
            <person name="Shi W."/>
            <person name="Du L."/>
            <person name="Sun Y."/>
            <person name="Zhan W."/>
            <person name="Jiang J.F."/>
            <person name="Wang Q."/>
            <person name="Zhang B."/>
            <person name="Ji P."/>
            <person name="Bell-Sakyi L."/>
            <person name="Cui X.M."/>
            <person name="Yuan T.T."/>
            <person name="Jiang B.G."/>
            <person name="Yang W.F."/>
            <person name="Lam T.T."/>
            <person name="Chang Q.C."/>
            <person name="Ding S.J."/>
            <person name="Wang X.J."/>
            <person name="Zhu J.G."/>
            <person name="Ruan X.D."/>
            <person name="Zhao L."/>
            <person name="Wei J.T."/>
            <person name="Ye R.Z."/>
            <person name="Que T.C."/>
            <person name="Du C.H."/>
            <person name="Zhou Y.H."/>
            <person name="Cheng J.X."/>
            <person name="Dai P.F."/>
            <person name="Guo W.B."/>
            <person name="Han X.H."/>
            <person name="Huang E.J."/>
            <person name="Li L.F."/>
            <person name="Wei W."/>
            <person name="Gao Y.C."/>
            <person name="Liu J.Z."/>
            <person name="Shao H.Z."/>
            <person name="Wang X."/>
            <person name="Wang C.C."/>
            <person name="Yang T.C."/>
            <person name="Huo Q.B."/>
            <person name="Li W."/>
            <person name="Chen H.Y."/>
            <person name="Chen S.E."/>
            <person name="Zhou L.G."/>
            <person name="Ni X.B."/>
            <person name="Tian J.H."/>
            <person name="Sheng Y."/>
            <person name="Liu T."/>
            <person name="Pan Y.S."/>
            <person name="Xia L.Y."/>
            <person name="Li J."/>
            <person name="Zhao F."/>
            <person name="Cao W.C."/>
        </authorList>
    </citation>
    <scope>NUCLEOTIDE SEQUENCE [LARGE SCALE GENOMIC DNA]</scope>
    <source>
        <strain evidence="1">Iper-2018</strain>
    </source>
</reference>
<evidence type="ECO:0000313" key="1">
    <source>
        <dbReference type="EMBL" id="KAG0413602.1"/>
    </source>
</evidence>
<proteinExistence type="predicted"/>
<evidence type="ECO:0000313" key="2">
    <source>
        <dbReference type="Proteomes" id="UP000805193"/>
    </source>
</evidence>
<dbReference type="EMBL" id="JABSTQ010011246">
    <property type="protein sequence ID" value="KAG0413602.1"/>
    <property type="molecule type" value="Genomic_DNA"/>
</dbReference>
<feature type="non-terminal residue" evidence="1">
    <location>
        <position position="80"/>
    </location>
</feature>
<keyword evidence="2" id="KW-1185">Reference proteome</keyword>
<gene>
    <name evidence="1" type="ORF">HPB47_009255</name>
</gene>
<comment type="caution">
    <text evidence="1">The sequence shown here is derived from an EMBL/GenBank/DDBJ whole genome shotgun (WGS) entry which is preliminary data.</text>
</comment>
<protein>
    <submittedName>
        <fullName evidence="1">Uncharacterized protein</fullName>
    </submittedName>
</protein>